<dbReference type="EMBL" id="HBUF01054642">
    <property type="protein sequence ID" value="CAG6623330.1"/>
    <property type="molecule type" value="Transcribed_RNA"/>
</dbReference>
<evidence type="ECO:0000256" key="6">
    <source>
        <dbReference type="PROSITE-ProRule" id="PRU00309"/>
    </source>
</evidence>
<proteinExistence type="predicted"/>
<feature type="compositionally biased region" description="Low complexity" evidence="7">
    <location>
        <begin position="159"/>
        <end position="175"/>
    </location>
</feature>
<feature type="compositionally biased region" description="Low complexity" evidence="7">
    <location>
        <begin position="247"/>
        <end position="256"/>
    </location>
</feature>
<feature type="domain" description="THAP-type" evidence="8">
    <location>
        <begin position="1"/>
        <end position="92"/>
    </location>
</feature>
<dbReference type="AlphaFoldDB" id="A0A8D8M6W9"/>
<evidence type="ECO:0000259" key="8">
    <source>
        <dbReference type="PROSITE" id="PS50950"/>
    </source>
</evidence>
<dbReference type="GO" id="GO:0008270">
    <property type="term" value="F:zinc ion binding"/>
    <property type="evidence" value="ECO:0007669"/>
    <property type="project" value="UniProtKB-KW"/>
</dbReference>
<evidence type="ECO:0000313" key="9">
    <source>
        <dbReference type="EMBL" id="CAG6623330.1"/>
    </source>
</evidence>
<feature type="region of interest" description="Disordered" evidence="7">
    <location>
        <begin position="231"/>
        <end position="260"/>
    </location>
</feature>
<reference evidence="9" key="1">
    <citation type="submission" date="2021-05" db="EMBL/GenBank/DDBJ databases">
        <authorList>
            <person name="Alioto T."/>
            <person name="Alioto T."/>
            <person name="Gomez Garrido J."/>
        </authorList>
    </citation>
    <scope>NUCLEOTIDE SEQUENCE</scope>
</reference>
<keyword evidence="4" id="KW-0862">Zinc</keyword>
<evidence type="ECO:0000256" key="3">
    <source>
        <dbReference type="ARBA" id="ARBA00022771"/>
    </source>
</evidence>
<name>A0A8D8M6W9_9HEMI</name>
<dbReference type="InterPro" id="IPR006612">
    <property type="entry name" value="THAP_Znf"/>
</dbReference>
<dbReference type="PANTHER" id="PTHR23080">
    <property type="entry name" value="THAP DOMAIN PROTEIN"/>
    <property type="match status" value="1"/>
</dbReference>
<keyword evidence="3 6" id="KW-0863">Zinc-finger</keyword>
<accession>A0A8D8M6W9</accession>
<dbReference type="Pfam" id="PF13359">
    <property type="entry name" value="DDE_Tnp_4"/>
    <property type="match status" value="1"/>
</dbReference>
<protein>
    <recommendedName>
        <fullName evidence="8">THAP-type domain-containing protein</fullName>
    </recommendedName>
</protein>
<organism evidence="9">
    <name type="scientific">Cacopsylla melanoneura</name>
    <dbReference type="NCBI Taxonomy" id="428564"/>
    <lineage>
        <taxon>Eukaryota</taxon>
        <taxon>Metazoa</taxon>
        <taxon>Ecdysozoa</taxon>
        <taxon>Arthropoda</taxon>
        <taxon>Hexapoda</taxon>
        <taxon>Insecta</taxon>
        <taxon>Pterygota</taxon>
        <taxon>Neoptera</taxon>
        <taxon>Paraneoptera</taxon>
        <taxon>Hemiptera</taxon>
        <taxon>Sternorrhyncha</taxon>
        <taxon>Psylloidea</taxon>
        <taxon>Psyllidae</taxon>
        <taxon>Psyllinae</taxon>
        <taxon>Cacopsylla</taxon>
    </lineage>
</organism>
<dbReference type="SMART" id="SM00980">
    <property type="entry name" value="THAP"/>
    <property type="match status" value="1"/>
</dbReference>
<dbReference type="PANTHER" id="PTHR23080:SF144">
    <property type="entry name" value="SPINDLE AND KINETOCHORE ASSOCIATED COMPLEX SUBUNIT 3"/>
    <property type="match status" value="1"/>
</dbReference>
<evidence type="ECO:0000256" key="1">
    <source>
        <dbReference type="ARBA" id="ARBA00001968"/>
    </source>
</evidence>
<sequence length="493" mass="56428">MSGTYRYCVVPVCQNTSTTTPDKVFLTVPMEEKRRKQWFVAMRRSDFLQPKTAAYICADHFDLENDMENYIRWTLQPRTHIILKPGVCPHKFECQAMRTEMHPIRRPRNLLSMRKEEEERKRMVEEMIDIEDSEEIVDDPDLMLVEEVLNEPFDPEVPSTSTQETSTSRQETSTSDKGTQVRMKVHHFRSTHVQCSVKCEDKSVQTNPKVLIDAGTNTPVEKLKVGEIFSSSDEEMESIPTDSEYQPSSGSNPSSNTLSAEPEKKFLSLKKRVQTNTMLYIGVPTNASFLIDIFTKYCKCPERNIFLCLKKIRLNEPYTMLSYEFDLSPTYLGTLFKNTLPKLAQCLDKFIFWPTKSQVFLSLPISFRARFSKVVAIIDCFEVEIQKPSKALHQAMTWSAYKKCNTIKYLACTPDGTCCFISEGWGGRTSDSVILKKSGFLDKIEPGVQIMTDRGFKHVERDIAEKGASLVRPPSVVSTGQVWSASLVRLQVW</sequence>
<keyword evidence="2" id="KW-0479">Metal-binding</keyword>
<comment type="cofactor">
    <cofactor evidence="1">
        <name>a divalent metal cation</name>
        <dbReference type="ChEBI" id="CHEBI:60240"/>
    </cofactor>
</comment>
<evidence type="ECO:0000256" key="7">
    <source>
        <dbReference type="SAM" id="MobiDB-lite"/>
    </source>
</evidence>
<dbReference type="InterPro" id="IPR027806">
    <property type="entry name" value="HARBI1_dom"/>
</dbReference>
<dbReference type="GO" id="GO:0003677">
    <property type="term" value="F:DNA binding"/>
    <property type="evidence" value="ECO:0007669"/>
    <property type="project" value="UniProtKB-UniRule"/>
</dbReference>
<dbReference type="SUPFAM" id="SSF57716">
    <property type="entry name" value="Glucocorticoid receptor-like (DNA-binding domain)"/>
    <property type="match status" value="1"/>
</dbReference>
<dbReference type="PROSITE" id="PS50950">
    <property type="entry name" value="ZF_THAP"/>
    <property type="match status" value="1"/>
</dbReference>
<feature type="region of interest" description="Disordered" evidence="7">
    <location>
        <begin position="151"/>
        <end position="180"/>
    </location>
</feature>
<evidence type="ECO:0000256" key="5">
    <source>
        <dbReference type="ARBA" id="ARBA00023125"/>
    </source>
</evidence>
<evidence type="ECO:0000256" key="2">
    <source>
        <dbReference type="ARBA" id="ARBA00022723"/>
    </source>
</evidence>
<keyword evidence="5 6" id="KW-0238">DNA-binding</keyword>
<dbReference type="Pfam" id="PF05485">
    <property type="entry name" value="THAP"/>
    <property type="match status" value="1"/>
</dbReference>
<evidence type="ECO:0000256" key="4">
    <source>
        <dbReference type="ARBA" id="ARBA00022833"/>
    </source>
</evidence>